<accession>A0A9K3DFS1</accession>
<gene>
    <name evidence="1" type="ORF">HanXRQr2_Chr17g0793491</name>
</gene>
<dbReference type="Gramene" id="mRNA:HanXRQr2_Chr17g0793491">
    <property type="protein sequence ID" value="mRNA:HanXRQr2_Chr17g0793491"/>
    <property type="gene ID" value="HanXRQr2_Chr17g0793491"/>
</dbReference>
<dbReference type="Proteomes" id="UP000215914">
    <property type="component" value="Unassembled WGS sequence"/>
</dbReference>
<dbReference type="AlphaFoldDB" id="A0A9K3DFS1"/>
<protein>
    <submittedName>
        <fullName evidence="1">Uncharacterized protein</fullName>
    </submittedName>
</protein>
<evidence type="ECO:0000313" key="2">
    <source>
        <dbReference type="Proteomes" id="UP000215914"/>
    </source>
</evidence>
<comment type="caution">
    <text evidence="1">The sequence shown here is derived from an EMBL/GenBank/DDBJ whole genome shotgun (WGS) entry which is preliminary data.</text>
</comment>
<evidence type="ECO:0000313" key="1">
    <source>
        <dbReference type="EMBL" id="KAF5754634.1"/>
    </source>
</evidence>
<name>A0A9K3DFS1_HELAN</name>
<reference evidence="1" key="2">
    <citation type="submission" date="2020-06" db="EMBL/GenBank/DDBJ databases">
        <title>Helianthus annuus Genome sequencing and assembly Release 2.</title>
        <authorList>
            <person name="Gouzy J."/>
            <person name="Langlade N."/>
            <person name="Munos S."/>
        </authorList>
    </citation>
    <scope>NUCLEOTIDE SEQUENCE</scope>
    <source>
        <tissue evidence="1">Leaves</tissue>
    </source>
</reference>
<organism evidence="1 2">
    <name type="scientific">Helianthus annuus</name>
    <name type="common">Common sunflower</name>
    <dbReference type="NCBI Taxonomy" id="4232"/>
    <lineage>
        <taxon>Eukaryota</taxon>
        <taxon>Viridiplantae</taxon>
        <taxon>Streptophyta</taxon>
        <taxon>Embryophyta</taxon>
        <taxon>Tracheophyta</taxon>
        <taxon>Spermatophyta</taxon>
        <taxon>Magnoliopsida</taxon>
        <taxon>eudicotyledons</taxon>
        <taxon>Gunneridae</taxon>
        <taxon>Pentapetalae</taxon>
        <taxon>asterids</taxon>
        <taxon>campanulids</taxon>
        <taxon>Asterales</taxon>
        <taxon>Asteraceae</taxon>
        <taxon>Asteroideae</taxon>
        <taxon>Heliantheae alliance</taxon>
        <taxon>Heliantheae</taxon>
        <taxon>Helianthus</taxon>
    </lineage>
</organism>
<keyword evidence="2" id="KW-1185">Reference proteome</keyword>
<reference evidence="1" key="1">
    <citation type="journal article" date="2017" name="Nature">
        <title>The sunflower genome provides insights into oil metabolism, flowering and Asterid evolution.</title>
        <authorList>
            <person name="Badouin H."/>
            <person name="Gouzy J."/>
            <person name="Grassa C.J."/>
            <person name="Murat F."/>
            <person name="Staton S.E."/>
            <person name="Cottret L."/>
            <person name="Lelandais-Briere C."/>
            <person name="Owens G.L."/>
            <person name="Carrere S."/>
            <person name="Mayjonade B."/>
            <person name="Legrand L."/>
            <person name="Gill N."/>
            <person name="Kane N.C."/>
            <person name="Bowers J.E."/>
            <person name="Hubner S."/>
            <person name="Bellec A."/>
            <person name="Berard A."/>
            <person name="Berges H."/>
            <person name="Blanchet N."/>
            <person name="Boniface M.C."/>
            <person name="Brunel D."/>
            <person name="Catrice O."/>
            <person name="Chaidir N."/>
            <person name="Claudel C."/>
            <person name="Donnadieu C."/>
            <person name="Faraut T."/>
            <person name="Fievet G."/>
            <person name="Helmstetter N."/>
            <person name="King M."/>
            <person name="Knapp S.J."/>
            <person name="Lai Z."/>
            <person name="Le Paslier M.C."/>
            <person name="Lippi Y."/>
            <person name="Lorenzon L."/>
            <person name="Mandel J.R."/>
            <person name="Marage G."/>
            <person name="Marchand G."/>
            <person name="Marquand E."/>
            <person name="Bret-Mestries E."/>
            <person name="Morien E."/>
            <person name="Nambeesan S."/>
            <person name="Nguyen T."/>
            <person name="Pegot-Espagnet P."/>
            <person name="Pouilly N."/>
            <person name="Raftis F."/>
            <person name="Sallet E."/>
            <person name="Schiex T."/>
            <person name="Thomas J."/>
            <person name="Vandecasteele C."/>
            <person name="Vares D."/>
            <person name="Vear F."/>
            <person name="Vautrin S."/>
            <person name="Crespi M."/>
            <person name="Mangin B."/>
            <person name="Burke J.M."/>
            <person name="Salse J."/>
            <person name="Munos S."/>
            <person name="Vincourt P."/>
            <person name="Rieseberg L.H."/>
            <person name="Langlade N.B."/>
        </authorList>
    </citation>
    <scope>NUCLEOTIDE SEQUENCE</scope>
    <source>
        <tissue evidence="1">Leaves</tissue>
    </source>
</reference>
<proteinExistence type="predicted"/>
<dbReference type="EMBL" id="MNCJ02000332">
    <property type="protein sequence ID" value="KAF5754634.1"/>
    <property type="molecule type" value="Genomic_DNA"/>
</dbReference>
<sequence>MIQPCKSHWVTSQPCKSHWVTRHPLTLKFRTKLIRIFYPAMIWKVG</sequence>